<dbReference type="OMA" id="LEEWVQF"/>
<evidence type="ECO:0000313" key="2">
    <source>
        <dbReference type="EMBL" id="CUG91288.1"/>
    </source>
</evidence>
<dbReference type="Proteomes" id="UP000051952">
    <property type="component" value="Unassembled WGS sequence"/>
</dbReference>
<keyword evidence="3" id="KW-1185">Reference proteome</keyword>
<dbReference type="AlphaFoldDB" id="A0A0S4JM37"/>
<dbReference type="VEuPathDB" id="TriTrypDB:BSAL_31140"/>
<evidence type="ECO:0000313" key="3">
    <source>
        <dbReference type="Proteomes" id="UP000051952"/>
    </source>
</evidence>
<dbReference type="OrthoDB" id="238779at2759"/>
<proteinExistence type="predicted"/>
<feature type="compositionally biased region" description="Basic and acidic residues" evidence="1">
    <location>
        <begin position="1"/>
        <end position="11"/>
    </location>
</feature>
<organism evidence="2 3">
    <name type="scientific">Bodo saltans</name>
    <name type="common">Flagellated protozoan</name>
    <dbReference type="NCBI Taxonomy" id="75058"/>
    <lineage>
        <taxon>Eukaryota</taxon>
        <taxon>Discoba</taxon>
        <taxon>Euglenozoa</taxon>
        <taxon>Kinetoplastea</taxon>
        <taxon>Metakinetoplastina</taxon>
        <taxon>Eubodonida</taxon>
        <taxon>Bodonidae</taxon>
        <taxon>Bodo</taxon>
    </lineage>
</organism>
<reference evidence="3" key="1">
    <citation type="submission" date="2015-09" db="EMBL/GenBank/DDBJ databases">
        <authorList>
            <consortium name="Pathogen Informatics"/>
        </authorList>
    </citation>
    <scope>NUCLEOTIDE SEQUENCE [LARGE SCALE GENOMIC DNA]</scope>
    <source>
        <strain evidence="3">Lake Konstanz</strain>
    </source>
</reference>
<feature type="region of interest" description="Disordered" evidence="1">
    <location>
        <begin position="1"/>
        <end position="20"/>
    </location>
</feature>
<protein>
    <submittedName>
        <fullName evidence="2">Uncharacterized protein</fullName>
    </submittedName>
</protein>
<evidence type="ECO:0000256" key="1">
    <source>
        <dbReference type="SAM" id="MobiDB-lite"/>
    </source>
</evidence>
<name>A0A0S4JM37_BODSA</name>
<gene>
    <name evidence="2" type="ORF">BSAL_31140</name>
</gene>
<sequence>MGCRGSKEPKQNQDASKNGPSAEAANFLRLVNDSCHPVARKTLEEWGIFVDAHSRRRDAYDHSGVARLAQRPNEMWATTQQEEGVTHQSVDDVGQAFLQYLRNDLTLRGWGGEFDYSVAGVATQGYLRIAAKIDMGALRDMPNDEYTWEIRIHYHSKAASN</sequence>
<dbReference type="EMBL" id="CYKH01001902">
    <property type="protein sequence ID" value="CUG91288.1"/>
    <property type="molecule type" value="Genomic_DNA"/>
</dbReference>
<accession>A0A0S4JM37</accession>